<dbReference type="InterPro" id="IPR003759">
    <property type="entry name" value="Cbl-bd_cap"/>
</dbReference>
<comment type="caution">
    <text evidence="6">The sequence shown here is derived from an EMBL/GenBank/DDBJ whole genome shotgun (WGS) entry which is preliminary data.</text>
</comment>
<evidence type="ECO:0000259" key="5">
    <source>
        <dbReference type="PROSITE" id="PS50937"/>
    </source>
</evidence>
<dbReference type="RefSeq" id="WP_105981670.1">
    <property type="nucleotide sequence ID" value="NZ_MQUC01000003.1"/>
</dbReference>
<dbReference type="Proteomes" id="UP000239532">
    <property type="component" value="Unassembled WGS sequence"/>
</dbReference>
<dbReference type="SUPFAM" id="SSF52242">
    <property type="entry name" value="Cobalamin (vitamin B12)-binding domain"/>
    <property type="match status" value="1"/>
</dbReference>
<evidence type="ECO:0000256" key="1">
    <source>
        <dbReference type="ARBA" id="ARBA00022491"/>
    </source>
</evidence>
<dbReference type="Gene3D" id="3.40.50.280">
    <property type="entry name" value="Cobalamin-binding domain"/>
    <property type="match status" value="1"/>
</dbReference>
<dbReference type="InterPro" id="IPR000551">
    <property type="entry name" value="MerR-type_HTH_dom"/>
</dbReference>
<organism evidence="6 7">
    <name type="scientific">Nonlabens agnitus</name>
    <dbReference type="NCBI Taxonomy" id="870484"/>
    <lineage>
        <taxon>Bacteria</taxon>
        <taxon>Pseudomonadati</taxon>
        <taxon>Bacteroidota</taxon>
        <taxon>Flavobacteriia</taxon>
        <taxon>Flavobacteriales</taxon>
        <taxon>Flavobacteriaceae</taxon>
        <taxon>Nonlabens</taxon>
    </lineage>
</organism>
<dbReference type="GO" id="GO:0003677">
    <property type="term" value="F:DNA binding"/>
    <property type="evidence" value="ECO:0007669"/>
    <property type="project" value="UniProtKB-KW"/>
</dbReference>
<dbReference type="InterPro" id="IPR009061">
    <property type="entry name" value="DNA-bd_dom_put_sf"/>
</dbReference>
<dbReference type="SMART" id="SM00422">
    <property type="entry name" value="HTH_MERR"/>
    <property type="match status" value="1"/>
</dbReference>
<protein>
    <submittedName>
        <fullName evidence="6">MerR family transcriptional regulator</fullName>
    </submittedName>
</protein>
<dbReference type="EMBL" id="MQUC01000003">
    <property type="protein sequence ID" value="PRP65801.1"/>
    <property type="molecule type" value="Genomic_DNA"/>
</dbReference>
<name>A0A2S9WQQ4_9FLAO</name>
<dbReference type="PANTHER" id="PTHR30204:SF69">
    <property type="entry name" value="MERR-FAMILY TRANSCRIPTIONAL REGULATOR"/>
    <property type="match status" value="1"/>
</dbReference>
<accession>A0A2S9WQQ4</accession>
<reference evidence="6 7" key="1">
    <citation type="submission" date="2016-11" db="EMBL/GenBank/DDBJ databases">
        <title>Trade-off between light-utilization and light-protection in marine flavobacteria.</title>
        <authorList>
            <person name="Kumagai Y."/>
        </authorList>
    </citation>
    <scope>NUCLEOTIDE SEQUENCE [LARGE SCALE GENOMIC DNA]</scope>
    <source>
        <strain evidence="6 7">JCM 17109</strain>
    </source>
</reference>
<dbReference type="Gene3D" id="1.10.1660.10">
    <property type="match status" value="1"/>
</dbReference>
<dbReference type="InterPro" id="IPR036594">
    <property type="entry name" value="Meth_synthase_dom"/>
</dbReference>
<keyword evidence="4" id="KW-0804">Transcription</keyword>
<evidence type="ECO:0000313" key="7">
    <source>
        <dbReference type="Proteomes" id="UP000239532"/>
    </source>
</evidence>
<proteinExistence type="predicted"/>
<keyword evidence="1" id="KW-0678">Repressor</keyword>
<dbReference type="GO" id="GO:0003700">
    <property type="term" value="F:DNA-binding transcription factor activity"/>
    <property type="evidence" value="ECO:0007669"/>
    <property type="project" value="InterPro"/>
</dbReference>
<evidence type="ECO:0000313" key="6">
    <source>
        <dbReference type="EMBL" id="PRP65801.1"/>
    </source>
</evidence>
<dbReference type="PROSITE" id="PS50937">
    <property type="entry name" value="HTH_MERR_2"/>
    <property type="match status" value="1"/>
</dbReference>
<evidence type="ECO:0000256" key="3">
    <source>
        <dbReference type="ARBA" id="ARBA00023125"/>
    </source>
</evidence>
<dbReference type="Pfam" id="PF13411">
    <property type="entry name" value="MerR_1"/>
    <property type="match status" value="1"/>
</dbReference>
<evidence type="ECO:0000256" key="2">
    <source>
        <dbReference type="ARBA" id="ARBA00023015"/>
    </source>
</evidence>
<dbReference type="GO" id="GO:0046872">
    <property type="term" value="F:metal ion binding"/>
    <property type="evidence" value="ECO:0007669"/>
    <property type="project" value="InterPro"/>
</dbReference>
<evidence type="ECO:0000256" key="4">
    <source>
        <dbReference type="ARBA" id="ARBA00023163"/>
    </source>
</evidence>
<dbReference type="InterPro" id="IPR047057">
    <property type="entry name" value="MerR_fam"/>
</dbReference>
<keyword evidence="2" id="KW-0805">Transcription regulation</keyword>
<dbReference type="Gene3D" id="1.10.1240.10">
    <property type="entry name" value="Methionine synthase domain"/>
    <property type="match status" value="1"/>
</dbReference>
<dbReference type="Pfam" id="PF02607">
    <property type="entry name" value="B12-binding_2"/>
    <property type="match status" value="1"/>
</dbReference>
<keyword evidence="7" id="KW-1185">Reference proteome</keyword>
<dbReference type="AlphaFoldDB" id="A0A2S9WQQ4"/>
<dbReference type="SUPFAM" id="SSF46955">
    <property type="entry name" value="Putative DNA-binding domain"/>
    <property type="match status" value="1"/>
</dbReference>
<dbReference type="GO" id="GO:0031419">
    <property type="term" value="F:cobalamin binding"/>
    <property type="evidence" value="ECO:0007669"/>
    <property type="project" value="InterPro"/>
</dbReference>
<gene>
    <name evidence="6" type="ORF">BST86_01190</name>
</gene>
<dbReference type="PANTHER" id="PTHR30204">
    <property type="entry name" value="REDOX-CYCLING DRUG-SENSING TRANSCRIPTIONAL ACTIVATOR SOXR"/>
    <property type="match status" value="1"/>
</dbReference>
<dbReference type="InterPro" id="IPR036724">
    <property type="entry name" value="Cobalamin-bd_sf"/>
</dbReference>
<feature type="domain" description="HTH merR-type" evidence="5">
    <location>
        <begin position="5"/>
        <end position="74"/>
    </location>
</feature>
<sequence length="301" mass="34866">MIKSTFSIKDLENLSGIKAHTIRIWEKRHHLLEPDRSETNIRVYNLHALQKILNVSYLKNTGMKISAIATLSNEEIEHRVRTQAESAHQHNLRLQELKLAMVNFDENLFNNVYEAELSQKGFDKVFYDLLIPLLEELGSLWQTNTINIAHEHFISNLIKQKLLIQTQVLDSRQESLDSPTYILFLPENEMHDLGLLFLNYRLRSAGFHTIFLGASMKLDTLSFFQRNGQNPTFVTFITVQPTSKKLPKFLKKFNSKVNQAPLVLLGTKTADLDQEILTPNQKVFKSIEHAMNYFEEQLQSI</sequence>
<keyword evidence="3" id="KW-0238">DNA-binding</keyword>
<dbReference type="OrthoDB" id="9800334at2"/>